<feature type="transmembrane region" description="Helical" evidence="2">
    <location>
        <begin position="236"/>
        <end position="257"/>
    </location>
</feature>
<feature type="chain" id="PRO_5013941525" evidence="3">
    <location>
        <begin position="27"/>
        <end position="259"/>
    </location>
</feature>
<evidence type="ECO:0000313" key="6">
    <source>
        <dbReference type="Proteomes" id="UP000229433"/>
    </source>
</evidence>
<keyword evidence="1 3" id="KW-0732">Signal</keyword>
<dbReference type="PANTHER" id="PTHR33619:SF3">
    <property type="entry name" value="POLYSACCHARIDE EXPORT PROTEIN GFCE-RELATED"/>
    <property type="match status" value="1"/>
</dbReference>
<dbReference type="AlphaFoldDB" id="A0A2G1VNC9"/>
<dbReference type="EMBL" id="NQXA01000016">
    <property type="protein sequence ID" value="PHQ28271.1"/>
    <property type="molecule type" value="Genomic_DNA"/>
</dbReference>
<feature type="domain" description="Polysaccharide export protein N-terminal" evidence="4">
    <location>
        <begin position="46"/>
        <end position="141"/>
    </location>
</feature>
<evidence type="ECO:0000313" key="5">
    <source>
        <dbReference type="EMBL" id="PHQ28271.1"/>
    </source>
</evidence>
<comment type="caution">
    <text evidence="5">The sequence shown here is derived from an EMBL/GenBank/DDBJ whole genome shotgun (WGS) entry which is preliminary data.</text>
</comment>
<reference evidence="5 6" key="1">
    <citation type="submission" date="2017-08" db="EMBL/GenBank/DDBJ databases">
        <title>The whole genome shortgun sequences of strain Leeuwenhoekiella nanhaiensis G18 from the South China Sea.</title>
        <authorList>
            <person name="Liu Q."/>
        </authorList>
    </citation>
    <scope>NUCLEOTIDE SEQUENCE [LARGE SCALE GENOMIC DNA]</scope>
    <source>
        <strain evidence="5 6">G18</strain>
    </source>
</reference>
<evidence type="ECO:0000256" key="1">
    <source>
        <dbReference type="ARBA" id="ARBA00022729"/>
    </source>
</evidence>
<keyword evidence="6" id="KW-1185">Reference proteome</keyword>
<dbReference type="PROSITE" id="PS51257">
    <property type="entry name" value="PROKAR_LIPOPROTEIN"/>
    <property type="match status" value="1"/>
</dbReference>
<accession>A0A2G1VNC9</accession>
<dbReference type="Gene3D" id="3.10.560.10">
    <property type="entry name" value="Outer membrane lipoprotein wza domain like"/>
    <property type="match status" value="1"/>
</dbReference>
<feature type="signal peptide" evidence="3">
    <location>
        <begin position="1"/>
        <end position="26"/>
    </location>
</feature>
<organism evidence="5 6">
    <name type="scientific">Leeuwenhoekiella nanhaiensis</name>
    <dbReference type="NCBI Taxonomy" id="1655491"/>
    <lineage>
        <taxon>Bacteria</taxon>
        <taxon>Pseudomonadati</taxon>
        <taxon>Bacteroidota</taxon>
        <taxon>Flavobacteriia</taxon>
        <taxon>Flavobacteriales</taxon>
        <taxon>Flavobacteriaceae</taxon>
        <taxon>Leeuwenhoekiella</taxon>
    </lineage>
</organism>
<dbReference type="Proteomes" id="UP000229433">
    <property type="component" value="Unassembled WGS sequence"/>
</dbReference>
<dbReference type="OrthoDB" id="662756at2"/>
<dbReference type="Gene3D" id="3.30.1950.10">
    <property type="entry name" value="wza like domain"/>
    <property type="match status" value="1"/>
</dbReference>
<evidence type="ECO:0000259" key="4">
    <source>
        <dbReference type="Pfam" id="PF02563"/>
    </source>
</evidence>
<dbReference type="InterPro" id="IPR049712">
    <property type="entry name" value="Poly_export"/>
</dbReference>
<dbReference type="GO" id="GO:0015159">
    <property type="term" value="F:polysaccharide transmembrane transporter activity"/>
    <property type="evidence" value="ECO:0007669"/>
    <property type="project" value="InterPro"/>
</dbReference>
<evidence type="ECO:0000256" key="2">
    <source>
        <dbReference type="SAM" id="Phobius"/>
    </source>
</evidence>
<keyword evidence="2" id="KW-0472">Membrane</keyword>
<sequence>MKIKLRSLSKATLLALVLLVSSCVSRKEVVYFNNAEALSPVPVTEARSIQIQPNDELTIRVSAPEQDAATPYNLTQSVAGLEGPQAANVQLESYIVDADGTIQFPELGSIPVSGYTNIELARMLEERLRPFLKDPLVTVRILNFQVSVLGEVRAPGTYTTPNYQLSLPQALSLGGDLLITGRRDNVLIMRKENGQMTYNYVDLTDAGITQSPYYYLQQNDVIYVEPNNGQRQRAGLLSTVSTYLGVASVVISLALIFTR</sequence>
<keyword evidence="2" id="KW-0812">Transmembrane</keyword>
<dbReference type="PANTHER" id="PTHR33619">
    <property type="entry name" value="POLYSACCHARIDE EXPORT PROTEIN GFCE-RELATED"/>
    <property type="match status" value="1"/>
</dbReference>
<protein>
    <submittedName>
        <fullName evidence="5">Sugar transporter</fullName>
    </submittedName>
</protein>
<keyword evidence="5" id="KW-0813">Transport</keyword>
<evidence type="ECO:0000256" key="3">
    <source>
        <dbReference type="SAM" id="SignalP"/>
    </source>
</evidence>
<gene>
    <name evidence="5" type="ORF">CJ305_15655</name>
</gene>
<dbReference type="RefSeq" id="WP_099647246.1">
    <property type="nucleotide sequence ID" value="NZ_KZ319298.1"/>
</dbReference>
<dbReference type="Pfam" id="PF02563">
    <property type="entry name" value="Poly_export"/>
    <property type="match status" value="1"/>
</dbReference>
<keyword evidence="5" id="KW-0762">Sugar transport</keyword>
<keyword evidence="2" id="KW-1133">Transmembrane helix</keyword>
<dbReference type="InterPro" id="IPR003715">
    <property type="entry name" value="Poly_export_N"/>
</dbReference>
<proteinExistence type="predicted"/>
<name>A0A2G1VNC9_9FLAO</name>